<name>A0A0C9XPU8_9AGAR</name>
<evidence type="ECO:0000313" key="2">
    <source>
        <dbReference type="Proteomes" id="UP000054477"/>
    </source>
</evidence>
<protein>
    <submittedName>
        <fullName evidence="1">Uncharacterized protein</fullName>
    </submittedName>
</protein>
<keyword evidence="2" id="KW-1185">Reference proteome</keyword>
<dbReference type="EMBL" id="KN838578">
    <property type="protein sequence ID" value="KIK03609.1"/>
    <property type="molecule type" value="Genomic_DNA"/>
</dbReference>
<sequence>MDELVESAGSGDRFFTSLSSGVLYAIQAAPHNRTWSILEEEDAKNQFIVAMNDELIQDNVLRERLVAPLPTGSSLVAVFDSCHNTPFLRGFNSFFLVSDLVLPSQYAPSFTFSPNALLPFSFVSNRLLPPSFVSDMLLLSCFALNTLFLLRSQSTPNSFLLRSHLASFFLL</sequence>
<reference evidence="2" key="2">
    <citation type="submission" date="2015-01" db="EMBL/GenBank/DDBJ databases">
        <title>Evolutionary Origins and Diversification of the Mycorrhizal Mutualists.</title>
        <authorList>
            <consortium name="DOE Joint Genome Institute"/>
            <consortium name="Mycorrhizal Genomics Consortium"/>
            <person name="Kohler A."/>
            <person name="Kuo A."/>
            <person name="Nagy L.G."/>
            <person name="Floudas D."/>
            <person name="Copeland A."/>
            <person name="Barry K.W."/>
            <person name="Cichocki N."/>
            <person name="Veneault-Fourrey C."/>
            <person name="LaButti K."/>
            <person name="Lindquist E.A."/>
            <person name="Lipzen A."/>
            <person name="Lundell T."/>
            <person name="Morin E."/>
            <person name="Murat C."/>
            <person name="Riley R."/>
            <person name="Ohm R."/>
            <person name="Sun H."/>
            <person name="Tunlid A."/>
            <person name="Henrissat B."/>
            <person name="Grigoriev I.V."/>
            <person name="Hibbett D.S."/>
            <person name="Martin F."/>
        </authorList>
    </citation>
    <scope>NUCLEOTIDE SEQUENCE [LARGE SCALE GENOMIC DNA]</scope>
    <source>
        <strain evidence="2">LaAM-08-1</strain>
    </source>
</reference>
<evidence type="ECO:0000313" key="1">
    <source>
        <dbReference type="EMBL" id="KIK03609.1"/>
    </source>
</evidence>
<dbReference type="Gene3D" id="3.40.50.12660">
    <property type="match status" value="1"/>
</dbReference>
<dbReference type="OrthoDB" id="3223806at2759"/>
<gene>
    <name evidence="1" type="ORF">K443DRAFT_5246</name>
</gene>
<reference evidence="1 2" key="1">
    <citation type="submission" date="2014-04" db="EMBL/GenBank/DDBJ databases">
        <authorList>
            <consortium name="DOE Joint Genome Institute"/>
            <person name="Kuo A."/>
            <person name="Kohler A."/>
            <person name="Nagy L.G."/>
            <person name="Floudas D."/>
            <person name="Copeland A."/>
            <person name="Barry K.W."/>
            <person name="Cichocki N."/>
            <person name="Veneault-Fourrey C."/>
            <person name="LaButti K."/>
            <person name="Lindquist E.A."/>
            <person name="Lipzen A."/>
            <person name="Lundell T."/>
            <person name="Morin E."/>
            <person name="Murat C."/>
            <person name="Sun H."/>
            <person name="Tunlid A."/>
            <person name="Henrissat B."/>
            <person name="Grigoriev I.V."/>
            <person name="Hibbett D.S."/>
            <person name="Martin F."/>
            <person name="Nordberg H.P."/>
            <person name="Cantor M.N."/>
            <person name="Hua S.X."/>
        </authorList>
    </citation>
    <scope>NUCLEOTIDE SEQUENCE [LARGE SCALE GENOMIC DNA]</scope>
    <source>
        <strain evidence="1 2">LaAM-08-1</strain>
    </source>
</reference>
<dbReference type="STRING" id="1095629.A0A0C9XPU8"/>
<proteinExistence type="predicted"/>
<dbReference type="Proteomes" id="UP000054477">
    <property type="component" value="Unassembled WGS sequence"/>
</dbReference>
<accession>A0A0C9XPU8</accession>
<dbReference type="AlphaFoldDB" id="A0A0C9XPU8"/>
<dbReference type="HOGENOM" id="CLU_1563113_0_0_1"/>
<organism evidence="1 2">
    <name type="scientific">Laccaria amethystina LaAM-08-1</name>
    <dbReference type="NCBI Taxonomy" id="1095629"/>
    <lineage>
        <taxon>Eukaryota</taxon>
        <taxon>Fungi</taxon>
        <taxon>Dikarya</taxon>
        <taxon>Basidiomycota</taxon>
        <taxon>Agaricomycotina</taxon>
        <taxon>Agaricomycetes</taxon>
        <taxon>Agaricomycetidae</taxon>
        <taxon>Agaricales</taxon>
        <taxon>Agaricineae</taxon>
        <taxon>Hydnangiaceae</taxon>
        <taxon>Laccaria</taxon>
    </lineage>
</organism>